<dbReference type="PANTHER" id="PTHR38674:SF1">
    <property type="entry name" value="ALKANE 1-MONOOXYGENASE 1"/>
    <property type="match status" value="1"/>
</dbReference>
<evidence type="ECO:0000256" key="8">
    <source>
        <dbReference type="ARBA" id="ARBA00023002"/>
    </source>
</evidence>
<evidence type="ECO:0000256" key="5">
    <source>
        <dbReference type="ARBA" id="ARBA00022692"/>
    </source>
</evidence>
<keyword evidence="3" id="KW-1003">Cell membrane</keyword>
<evidence type="ECO:0000256" key="12">
    <source>
        <dbReference type="SAM" id="MobiDB-lite"/>
    </source>
</evidence>
<keyword evidence="16" id="KW-1185">Reference proteome</keyword>
<comment type="similarity">
    <text evidence="2">Belongs to the fatty acid desaturase type 1 family. AlkB subfamily.</text>
</comment>
<organism evidence="15 16">
    <name type="scientific">Candidatus Methylocalor cossyra</name>
    <dbReference type="NCBI Taxonomy" id="3108543"/>
    <lineage>
        <taxon>Bacteria</taxon>
        <taxon>Pseudomonadati</taxon>
        <taxon>Pseudomonadota</taxon>
        <taxon>Gammaproteobacteria</taxon>
        <taxon>Methylococcales</taxon>
        <taxon>Methylococcaceae</taxon>
        <taxon>Candidatus Methylocalor</taxon>
    </lineage>
</organism>
<keyword evidence="10 15" id="KW-0503">Monooxygenase</keyword>
<keyword evidence="11 13" id="KW-0472">Membrane</keyword>
<name>A0ABM9NJK7_9GAMM</name>
<feature type="transmembrane region" description="Helical" evidence="13">
    <location>
        <begin position="82"/>
        <end position="101"/>
    </location>
</feature>
<gene>
    <name evidence="15" type="ORF">MECH1_V1_2028</name>
</gene>
<evidence type="ECO:0000256" key="9">
    <source>
        <dbReference type="ARBA" id="ARBA00023004"/>
    </source>
</evidence>
<keyword evidence="8 15" id="KW-0560">Oxidoreductase</keyword>
<comment type="subcellular location">
    <subcellularLocation>
        <location evidence="1">Cell inner membrane</location>
        <topology evidence="1">Multi-pass membrane protein</topology>
    </subcellularLocation>
</comment>
<keyword evidence="5 13" id="KW-0812">Transmembrane</keyword>
<evidence type="ECO:0000256" key="7">
    <source>
        <dbReference type="ARBA" id="ARBA00022989"/>
    </source>
</evidence>
<dbReference type="InterPro" id="IPR005804">
    <property type="entry name" value="FA_desaturase_dom"/>
</dbReference>
<sequence length="451" mass="49114">MPILAPRRAFSFPGKPPWWAGFGLSLVLPVTLLGFLLTGPHAPAAVPAWTLPLWLLVAADRYGPPERRSVPRPAPRWFFDGLLYLLALLQLLNLAALGGLVSRLKFGSGPEALASLVDLLAIRLMVGATFVCGAICPAHELIHRRHPCQRGLGRILLMTVGYDHFALAHKGVHHARLGSAEDVSTARRGESFEAFYRRALGGHWKNAWRADPGAVVVGLVAEAGLLAAYLSAFGVLATAVWLHQCRAAVRTLEAVNYFQHYGLTEGAGGTPAMAWRNDSAVSLFLFLGLTRHAEHHRRPGVPYPALRATDEGPVMPWGYLGMAVWVQRRNESYRAWVERTGILSVQSAPRADAQESRPAPLAAGVGVAPRRRPEGDLAPAAGPCRAHGAPESEAQAARRFPYDQHRVVGEADYVAFGQGEYQPGRFPYQPFRRQPGFHEHPGTAQVARDTA</sequence>
<proteinExistence type="inferred from homology"/>
<evidence type="ECO:0000256" key="6">
    <source>
        <dbReference type="ARBA" id="ARBA00022723"/>
    </source>
</evidence>
<evidence type="ECO:0000256" key="3">
    <source>
        <dbReference type="ARBA" id="ARBA00022475"/>
    </source>
</evidence>
<keyword evidence="7 13" id="KW-1133">Transmembrane helix</keyword>
<evidence type="ECO:0000256" key="10">
    <source>
        <dbReference type="ARBA" id="ARBA00023033"/>
    </source>
</evidence>
<evidence type="ECO:0000256" key="13">
    <source>
        <dbReference type="SAM" id="Phobius"/>
    </source>
</evidence>
<feature type="region of interest" description="Disordered" evidence="12">
    <location>
        <begin position="425"/>
        <end position="451"/>
    </location>
</feature>
<keyword evidence="4" id="KW-0997">Cell inner membrane</keyword>
<dbReference type="EMBL" id="OZ026884">
    <property type="protein sequence ID" value="CAL1240804.1"/>
    <property type="molecule type" value="Genomic_DNA"/>
</dbReference>
<evidence type="ECO:0000256" key="4">
    <source>
        <dbReference type="ARBA" id="ARBA00022519"/>
    </source>
</evidence>
<feature type="transmembrane region" description="Helical" evidence="13">
    <location>
        <begin position="18"/>
        <end position="38"/>
    </location>
</feature>
<accession>A0ABM9NJK7</accession>
<dbReference type="GO" id="GO:0004497">
    <property type="term" value="F:monooxygenase activity"/>
    <property type="evidence" value="ECO:0007669"/>
    <property type="project" value="UniProtKB-KW"/>
</dbReference>
<dbReference type="Proteomes" id="UP001497493">
    <property type="component" value="Chromosome"/>
</dbReference>
<dbReference type="EC" id="1.14.15.3" evidence="15"/>
<dbReference type="Pfam" id="PF00487">
    <property type="entry name" value="FA_desaturase"/>
    <property type="match status" value="1"/>
</dbReference>
<dbReference type="InterPro" id="IPR033885">
    <property type="entry name" value="AlkB/XylM"/>
</dbReference>
<protein>
    <submittedName>
        <fullName evidence="15">Alkane-1 monooxygenase</fullName>
        <ecNumber evidence="15">1.14.15.3</ecNumber>
    </submittedName>
</protein>
<evidence type="ECO:0000313" key="16">
    <source>
        <dbReference type="Proteomes" id="UP001497493"/>
    </source>
</evidence>
<evidence type="ECO:0000313" key="15">
    <source>
        <dbReference type="EMBL" id="CAL1240804.1"/>
    </source>
</evidence>
<evidence type="ECO:0000256" key="1">
    <source>
        <dbReference type="ARBA" id="ARBA00004429"/>
    </source>
</evidence>
<dbReference type="PANTHER" id="PTHR38674">
    <property type="entry name" value="ALKANE 1-MONOOXYGENASE 1"/>
    <property type="match status" value="1"/>
</dbReference>
<evidence type="ECO:0000259" key="14">
    <source>
        <dbReference type="Pfam" id="PF00487"/>
    </source>
</evidence>
<evidence type="ECO:0000256" key="2">
    <source>
        <dbReference type="ARBA" id="ARBA00010823"/>
    </source>
</evidence>
<feature type="transmembrane region" description="Helical" evidence="13">
    <location>
        <begin position="214"/>
        <end position="242"/>
    </location>
</feature>
<keyword evidence="6" id="KW-0479">Metal-binding</keyword>
<keyword evidence="9" id="KW-0408">Iron</keyword>
<evidence type="ECO:0000256" key="11">
    <source>
        <dbReference type="ARBA" id="ARBA00023136"/>
    </source>
</evidence>
<feature type="transmembrane region" description="Helical" evidence="13">
    <location>
        <begin position="113"/>
        <end position="136"/>
    </location>
</feature>
<feature type="region of interest" description="Disordered" evidence="12">
    <location>
        <begin position="347"/>
        <end position="395"/>
    </location>
</feature>
<reference evidence="15 16" key="1">
    <citation type="submission" date="2024-04" db="EMBL/GenBank/DDBJ databases">
        <authorList>
            <person name="Cremers G."/>
        </authorList>
    </citation>
    <scope>NUCLEOTIDE SEQUENCE [LARGE SCALE GENOMIC DNA]</scope>
    <source>
        <strain evidence="15">MeCH1-AG</strain>
    </source>
</reference>
<feature type="domain" description="Fatty acid desaturase" evidence="14">
    <location>
        <begin position="122"/>
        <end position="316"/>
    </location>
</feature>
<feature type="compositionally biased region" description="Low complexity" evidence="12">
    <location>
        <begin position="358"/>
        <end position="368"/>
    </location>
</feature>